<name>A0A2T2WXM1_9FIRM</name>
<proteinExistence type="predicted"/>
<protein>
    <recommendedName>
        <fullName evidence="3">OmpR/PhoB-type domain-containing protein</fullName>
    </recommendedName>
</protein>
<organism evidence="1 2">
    <name type="scientific">Sulfobacillus benefaciens</name>
    <dbReference type="NCBI Taxonomy" id="453960"/>
    <lineage>
        <taxon>Bacteria</taxon>
        <taxon>Bacillati</taxon>
        <taxon>Bacillota</taxon>
        <taxon>Clostridia</taxon>
        <taxon>Eubacteriales</taxon>
        <taxon>Clostridiales Family XVII. Incertae Sedis</taxon>
        <taxon>Sulfobacillus</taxon>
    </lineage>
</organism>
<comment type="caution">
    <text evidence="1">The sequence shown here is derived from an EMBL/GenBank/DDBJ whole genome shotgun (WGS) entry which is preliminary data.</text>
</comment>
<dbReference type="GO" id="GO:0003677">
    <property type="term" value="F:DNA binding"/>
    <property type="evidence" value="ECO:0007669"/>
    <property type="project" value="InterPro"/>
</dbReference>
<dbReference type="InterPro" id="IPR016032">
    <property type="entry name" value="Sig_transdc_resp-reg_C-effctor"/>
</dbReference>
<dbReference type="Gene3D" id="1.10.10.10">
    <property type="entry name" value="Winged helix-like DNA-binding domain superfamily/Winged helix DNA-binding domain"/>
    <property type="match status" value="1"/>
</dbReference>
<dbReference type="GO" id="GO:0006355">
    <property type="term" value="P:regulation of DNA-templated transcription"/>
    <property type="evidence" value="ECO:0007669"/>
    <property type="project" value="InterPro"/>
</dbReference>
<evidence type="ECO:0000313" key="2">
    <source>
        <dbReference type="Proteomes" id="UP000242699"/>
    </source>
</evidence>
<accession>A0A2T2WXM1</accession>
<evidence type="ECO:0000313" key="1">
    <source>
        <dbReference type="EMBL" id="PSR26990.1"/>
    </source>
</evidence>
<evidence type="ECO:0008006" key="3">
    <source>
        <dbReference type="Google" id="ProtNLM"/>
    </source>
</evidence>
<dbReference type="Proteomes" id="UP000242699">
    <property type="component" value="Unassembled WGS sequence"/>
</dbReference>
<dbReference type="AlphaFoldDB" id="A0A2T2WXM1"/>
<dbReference type="InterPro" id="IPR036388">
    <property type="entry name" value="WH-like_DNA-bd_sf"/>
</dbReference>
<sequence length="110" mass="12846">MRERIIVESDQQEIWRAHDFAPLPTRNCGILACFLERPHDILRSFLLHVGWPDDIRTTADRFPQMHRIRQAIDPDPRRPQLLVTRWEAGYLLPVTPVAVEFGPISPIRLS</sequence>
<reference evidence="1 2" key="1">
    <citation type="journal article" date="2014" name="BMC Genomics">
        <title>Comparison of environmental and isolate Sulfobacillus genomes reveals diverse carbon, sulfur, nitrogen, and hydrogen metabolisms.</title>
        <authorList>
            <person name="Justice N.B."/>
            <person name="Norman A."/>
            <person name="Brown C.T."/>
            <person name="Singh A."/>
            <person name="Thomas B.C."/>
            <person name="Banfield J.F."/>
        </authorList>
    </citation>
    <scope>NUCLEOTIDE SEQUENCE [LARGE SCALE GENOMIC DNA]</scope>
    <source>
        <strain evidence="1">AMDSBA1</strain>
    </source>
</reference>
<dbReference type="SUPFAM" id="SSF46894">
    <property type="entry name" value="C-terminal effector domain of the bipartite response regulators"/>
    <property type="match status" value="1"/>
</dbReference>
<dbReference type="EMBL" id="PXYT01000030">
    <property type="protein sequence ID" value="PSR26990.1"/>
    <property type="molecule type" value="Genomic_DNA"/>
</dbReference>
<gene>
    <name evidence="1" type="ORF">C7B43_12540</name>
</gene>